<dbReference type="Gene3D" id="3.40.50.720">
    <property type="entry name" value="NAD(P)-binding Rossmann-like Domain"/>
    <property type="match status" value="1"/>
</dbReference>
<comment type="similarity">
    <text evidence="1">Belongs to the FMO family.</text>
</comment>
<dbReference type="GO" id="GO:0050660">
    <property type="term" value="F:flavin adenine dinucleotide binding"/>
    <property type="evidence" value="ECO:0007669"/>
    <property type="project" value="InterPro"/>
</dbReference>
<evidence type="ECO:0000256" key="1">
    <source>
        <dbReference type="ARBA" id="ARBA00009183"/>
    </source>
</evidence>
<dbReference type="AlphaFoldDB" id="A0A7S0Q6H0"/>
<reference evidence="6" key="1">
    <citation type="submission" date="2021-01" db="EMBL/GenBank/DDBJ databases">
        <authorList>
            <person name="Corre E."/>
            <person name="Pelletier E."/>
            <person name="Niang G."/>
            <person name="Scheremetjew M."/>
            <person name="Finn R."/>
            <person name="Kale V."/>
            <person name="Holt S."/>
            <person name="Cochrane G."/>
            <person name="Meng A."/>
            <person name="Brown T."/>
            <person name="Cohen L."/>
        </authorList>
    </citation>
    <scope>NUCLEOTIDE SEQUENCE</scope>
    <source>
        <strain evidence="6">PLY182g</strain>
    </source>
</reference>
<dbReference type="InterPro" id="IPR020946">
    <property type="entry name" value="Flavin_mOase-like"/>
</dbReference>
<dbReference type="InterPro" id="IPR036188">
    <property type="entry name" value="FAD/NAD-bd_sf"/>
</dbReference>
<dbReference type="GO" id="GO:0004499">
    <property type="term" value="F:N,N-dimethylaniline monooxygenase activity"/>
    <property type="evidence" value="ECO:0007669"/>
    <property type="project" value="InterPro"/>
</dbReference>
<gene>
    <name evidence="6" type="ORF">CPEL01642_LOCUS23009</name>
</gene>
<dbReference type="PANTHER" id="PTHR23023">
    <property type="entry name" value="DIMETHYLANILINE MONOOXYGENASE"/>
    <property type="match status" value="1"/>
</dbReference>
<organism evidence="6">
    <name type="scientific">Coccolithus braarudii</name>
    <dbReference type="NCBI Taxonomy" id="221442"/>
    <lineage>
        <taxon>Eukaryota</taxon>
        <taxon>Haptista</taxon>
        <taxon>Haptophyta</taxon>
        <taxon>Prymnesiophyceae</taxon>
        <taxon>Coccolithales</taxon>
        <taxon>Coccolithaceae</taxon>
        <taxon>Coccolithus</taxon>
    </lineage>
</organism>
<dbReference type="GO" id="GO:0050661">
    <property type="term" value="F:NADP binding"/>
    <property type="evidence" value="ECO:0007669"/>
    <property type="project" value="InterPro"/>
</dbReference>
<evidence type="ECO:0000256" key="4">
    <source>
        <dbReference type="ARBA" id="ARBA00022857"/>
    </source>
</evidence>
<evidence type="ECO:0000256" key="2">
    <source>
        <dbReference type="ARBA" id="ARBA00022630"/>
    </source>
</evidence>
<dbReference type="SUPFAM" id="SSF51905">
    <property type="entry name" value="FAD/NAD(P)-binding domain"/>
    <property type="match status" value="2"/>
</dbReference>
<evidence type="ECO:0000256" key="3">
    <source>
        <dbReference type="ARBA" id="ARBA00022827"/>
    </source>
</evidence>
<keyword evidence="3" id="KW-0274">FAD</keyword>
<name>A0A7S0Q6H0_9EUKA</name>
<evidence type="ECO:0008006" key="7">
    <source>
        <dbReference type="Google" id="ProtNLM"/>
    </source>
</evidence>
<evidence type="ECO:0000313" key="6">
    <source>
        <dbReference type="EMBL" id="CAD8619628.1"/>
    </source>
</evidence>
<keyword evidence="4" id="KW-0521">NADP</keyword>
<proteinExistence type="inferred from homology"/>
<dbReference type="PRINTS" id="PR00370">
    <property type="entry name" value="FMOXYGENASE"/>
</dbReference>
<dbReference type="Pfam" id="PF00743">
    <property type="entry name" value="FMO-like"/>
    <property type="match status" value="1"/>
</dbReference>
<sequence length="467" mass="51628">MTARVSRRVAVIGGGSGGVIATRFLKRAGHRPTLFEAGDDFGGVWADKPMNDVVYKNLNTNLPTVVMQSPDLDFEPGLPSYINKPQLGAYIKRYAHAFGVAPFSKFKAPVTRVSRASGDAGKSRKWEVTWRCDGSEATETFDAVLVANGHYQEPYMPPIPGQAEWLAADSGRSLVHSRDYDDPDEFRQASVLVVGGRSSGVDISRELRGVAKWVYVLEKKCAAPLTHEGEAVTHVPLGTRLSTDGRLRYGEGEGQLVIGPPVDRVVLATGYVYSFPFLDEEDLGMTFSGRRAVTPLYLHLMHAVHPTLGFVGIQLAVPCPIPFFECQALYLAEAWARPDGEHLESAEDRFAWVEQRLAAVSASGREQDLHYTSSFASSAWAYMRELARAVHAARSPTSGGESWLERPDWEARLATVEEVYNDRGARYPKLPWHEDAYRRCEYSVDWASGSWQVDTSKAGLCEAKPSR</sequence>
<dbReference type="Gene3D" id="3.50.50.60">
    <property type="entry name" value="FAD/NAD(P)-binding domain"/>
    <property type="match status" value="2"/>
</dbReference>
<accession>A0A7S0Q6H0</accession>
<dbReference type="InterPro" id="IPR050346">
    <property type="entry name" value="FMO-like"/>
</dbReference>
<dbReference type="EMBL" id="HBEY01047880">
    <property type="protein sequence ID" value="CAD8619628.1"/>
    <property type="molecule type" value="Transcribed_RNA"/>
</dbReference>
<keyword evidence="5" id="KW-0560">Oxidoreductase</keyword>
<dbReference type="InterPro" id="IPR000960">
    <property type="entry name" value="Flavin_mOase"/>
</dbReference>
<evidence type="ECO:0000256" key="5">
    <source>
        <dbReference type="ARBA" id="ARBA00023002"/>
    </source>
</evidence>
<keyword evidence="2" id="KW-0285">Flavoprotein</keyword>
<protein>
    <recommendedName>
        <fullName evidence="7">Flavin-containing monooxygenase</fullName>
    </recommendedName>
</protein>